<dbReference type="PANTHER" id="PTHR30478:SF0">
    <property type="entry name" value="BETA SLIDING CLAMP"/>
    <property type="match status" value="1"/>
</dbReference>
<keyword evidence="4 9" id="KW-0808">Transferase</keyword>
<evidence type="ECO:0000256" key="5">
    <source>
        <dbReference type="ARBA" id="ARBA00022695"/>
    </source>
</evidence>
<name>A0A7X9DLC8_UNCKA</name>
<keyword evidence="5 9" id="KW-0548">Nucleotidyltransferase</keyword>
<dbReference type="Gene3D" id="3.70.10.10">
    <property type="match status" value="1"/>
</dbReference>
<evidence type="ECO:0000256" key="3">
    <source>
        <dbReference type="ARBA" id="ARBA00022490"/>
    </source>
</evidence>
<proteinExistence type="inferred from homology"/>
<dbReference type="Pfam" id="PF00712">
    <property type="entry name" value="DNA_pol3_beta"/>
    <property type="match status" value="1"/>
</dbReference>
<dbReference type="CDD" id="cd00140">
    <property type="entry name" value="beta_clamp"/>
    <property type="match status" value="1"/>
</dbReference>
<dbReference type="InterPro" id="IPR022637">
    <property type="entry name" value="DNA_polIII_beta_cen"/>
</dbReference>
<comment type="subcellular location">
    <subcellularLocation>
        <location evidence="1 9">Cytoplasm</location>
    </subcellularLocation>
</comment>
<dbReference type="Gene3D" id="3.10.150.10">
    <property type="entry name" value="DNA Polymerase III, subunit A, domain 2"/>
    <property type="match status" value="1"/>
</dbReference>
<evidence type="ECO:0000256" key="8">
    <source>
        <dbReference type="ARBA" id="ARBA00023125"/>
    </source>
</evidence>
<accession>A0A7X9DLC8</accession>
<comment type="similarity">
    <text evidence="2 9">Belongs to the beta sliding clamp family.</text>
</comment>
<dbReference type="GO" id="GO:0003677">
    <property type="term" value="F:DNA binding"/>
    <property type="evidence" value="ECO:0007669"/>
    <property type="project" value="UniProtKB-UniRule"/>
</dbReference>
<dbReference type="SMART" id="SM00480">
    <property type="entry name" value="POL3Bc"/>
    <property type="match status" value="1"/>
</dbReference>
<dbReference type="InterPro" id="IPR046938">
    <property type="entry name" value="DNA_clamp_sf"/>
</dbReference>
<dbReference type="Proteomes" id="UP000526033">
    <property type="component" value="Unassembled WGS sequence"/>
</dbReference>
<dbReference type="GO" id="GO:0009360">
    <property type="term" value="C:DNA polymerase III complex"/>
    <property type="evidence" value="ECO:0007669"/>
    <property type="project" value="InterPro"/>
</dbReference>
<dbReference type="Pfam" id="PF02768">
    <property type="entry name" value="DNA_pol3_beta_3"/>
    <property type="match status" value="1"/>
</dbReference>
<protein>
    <recommendedName>
        <fullName evidence="9">Beta sliding clamp</fullName>
    </recommendedName>
</protein>
<dbReference type="GO" id="GO:0005737">
    <property type="term" value="C:cytoplasm"/>
    <property type="evidence" value="ECO:0007669"/>
    <property type="project" value="UniProtKB-SubCell"/>
</dbReference>
<dbReference type="Pfam" id="PF02767">
    <property type="entry name" value="DNA_pol3_beta_2"/>
    <property type="match status" value="1"/>
</dbReference>
<organism evidence="13 14">
    <name type="scientific">candidate division WWE3 bacterium</name>
    <dbReference type="NCBI Taxonomy" id="2053526"/>
    <lineage>
        <taxon>Bacteria</taxon>
        <taxon>Katanobacteria</taxon>
    </lineage>
</organism>
<dbReference type="InterPro" id="IPR022635">
    <property type="entry name" value="DNA_polIII_beta_C"/>
</dbReference>
<feature type="domain" description="DNA polymerase III beta sliding clamp C-terminal" evidence="12">
    <location>
        <begin position="246"/>
        <end position="366"/>
    </location>
</feature>
<dbReference type="GO" id="GO:0006271">
    <property type="term" value="P:DNA strand elongation involved in DNA replication"/>
    <property type="evidence" value="ECO:0007669"/>
    <property type="project" value="TreeGrafter"/>
</dbReference>
<evidence type="ECO:0000256" key="7">
    <source>
        <dbReference type="ARBA" id="ARBA00022932"/>
    </source>
</evidence>
<dbReference type="GO" id="GO:0003887">
    <property type="term" value="F:DNA-directed DNA polymerase activity"/>
    <property type="evidence" value="ECO:0007669"/>
    <property type="project" value="UniProtKB-UniRule"/>
</dbReference>
<keyword evidence="3 9" id="KW-0963">Cytoplasm</keyword>
<evidence type="ECO:0000256" key="4">
    <source>
        <dbReference type="ARBA" id="ARBA00022679"/>
    </source>
</evidence>
<keyword evidence="7 9" id="KW-0239">DNA-directed DNA polymerase</keyword>
<evidence type="ECO:0000313" key="13">
    <source>
        <dbReference type="EMBL" id="NMB70242.1"/>
    </source>
</evidence>
<dbReference type="AlphaFoldDB" id="A0A7X9DLC8"/>
<evidence type="ECO:0000259" key="12">
    <source>
        <dbReference type="Pfam" id="PF02768"/>
    </source>
</evidence>
<dbReference type="InterPro" id="IPR001001">
    <property type="entry name" value="DNA_polIII_beta"/>
</dbReference>
<dbReference type="PIRSF" id="PIRSF000804">
    <property type="entry name" value="DNA_pol_III_b"/>
    <property type="match status" value="1"/>
</dbReference>
<sequence>MKISCLQENLAKGLNTVSRAVAAKAPMPVLGNILLATEDGRLKLAATNLETTVITYIGCSVQDEGSITVPARLLKEFVINLPAGTLSLSTEHDILHVKSDKTKSKFNGINADEFPELPSISFEKNYVEIDPKVFALTVSLVAFAAGSDDTRPIFTGVYINFDGENMTIASTDGFRLSEKILKTNGKAESFSAVVPAKTLLEISKIYSGAEQNVKMAVNTTGNMVFFHADDTFVTSIILDGQYPDYKRIVPKESVLNAIFSSQDFVEAVKLTNIFAKEGNNTIKVRFDPEGKIRINTLAEESGEHESEIAAEIEGELMEIAFNSKYLLDYLNNVKTEKITLKTSGNVSPCLFQSEENTEFFHIIMPMQI</sequence>
<evidence type="ECO:0000259" key="11">
    <source>
        <dbReference type="Pfam" id="PF02767"/>
    </source>
</evidence>
<comment type="function">
    <text evidence="9">Confers DNA tethering and processivity to DNA polymerases and other proteins. Acts as a clamp, forming a ring around DNA (a reaction catalyzed by the clamp-loading complex) which diffuses in an ATP-independent manner freely and bidirectionally along dsDNA. Initially characterized for its ability to contact the catalytic subunit of DNA polymerase III (Pol III), a complex, multichain enzyme responsible for most of the replicative synthesis in bacteria; Pol III exhibits 3'-5' exonuclease proofreading activity. The beta chain is required for initiation of replication as well as for processivity of DNA replication.</text>
</comment>
<gene>
    <name evidence="13" type="primary">dnaN</name>
    <name evidence="13" type="ORF">GYA27_03525</name>
</gene>
<dbReference type="PANTHER" id="PTHR30478">
    <property type="entry name" value="DNA POLYMERASE III SUBUNIT BETA"/>
    <property type="match status" value="1"/>
</dbReference>
<reference evidence="13 14" key="1">
    <citation type="journal article" date="2020" name="Biotechnol. Biofuels">
        <title>New insights from the biogas microbiome by comprehensive genome-resolved metagenomics of nearly 1600 species originating from multiple anaerobic digesters.</title>
        <authorList>
            <person name="Campanaro S."/>
            <person name="Treu L."/>
            <person name="Rodriguez-R L.M."/>
            <person name="Kovalovszki A."/>
            <person name="Ziels R.M."/>
            <person name="Maus I."/>
            <person name="Zhu X."/>
            <person name="Kougias P.G."/>
            <person name="Basile A."/>
            <person name="Luo G."/>
            <person name="Schluter A."/>
            <person name="Konstantinidis K.T."/>
            <person name="Angelidaki I."/>
        </authorList>
    </citation>
    <scope>NUCLEOTIDE SEQUENCE [LARGE SCALE GENOMIC DNA]</scope>
    <source>
        <strain evidence="13">AS27yjCOA_165</strain>
    </source>
</reference>
<evidence type="ECO:0000256" key="1">
    <source>
        <dbReference type="ARBA" id="ARBA00004496"/>
    </source>
</evidence>
<comment type="subunit">
    <text evidence="9">Forms a ring-shaped head-to-tail homodimer around DNA.</text>
</comment>
<evidence type="ECO:0000256" key="2">
    <source>
        <dbReference type="ARBA" id="ARBA00010752"/>
    </source>
</evidence>
<feature type="domain" description="DNA polymerase III beta sliding clamp N-terminal" evidence="10">
    <location>
        <begin position="1"/>
        <end position="118"/>
    </location>
</feature>
<evidence type="ECO:0000259" key="10">
    <source>
        <dbReference type="Pfam" id="PF00712"/>
    </source>
</evidence>
<dbReference type="SUPFAM" id="SSF55979">
    <property type="entry name" value="DNA clamp"/>
    <property type="match status" value="3"/>
</dbReference>
<keyword evidence="6 9" id="KW-0235">DNA replication</keyword>
<dbReference type="InterPro" id="IPR022634">
    <property type="entry name" value="DNA_polIII_beta_N"/>
</dbReference>
<comment type="caution">
    <text evidence="13">The sequence shown here is derived from an EMBL/GenBank/DDBJ whole genome shotgun (WGS) entry which is preliminary data.</text>
</comment>
<dbReference type="EMBL" id="JAAZNL010000045">
    <property type="protein sequence ID" value="NMB70242.1"/>
    <property type="molecule type" value="Genomic_DNA"/>
</dbReference>
<keyword evidence="8" id="KW-0238">DNA-binding</keyword>
<evidence type="ECO:0000256" key="9">
    <source>
        <dbReference type="PIRNR" id="PIRNR000804"/>
    </source>
</evidence>
<dbReference type="NCBIfam" id="TIGR00663">
    <property type="entry name" value="dnan"/>
    <property type="match status" value="1"/>
</dbReference>
<evidence type="ECO:0000256" key="6">
    <source>
        <dbReference type="ARBA" id="ARBA00022705"/>
    </source>
</evidence>
<dbReference type="GO" id="GO:0008408">
    <property type="term" value="F:3'-5' exonuclease activity"/>
    <property type="evidence" value="ECO:0007669"/>
    <property type="project" value="InterPro"/>
</dbReference>
<evidence type="ECO:0000313" key="14">
    <source>
        <dbReference type="Proteomes" id="UP000526033"/>
    </source>
</evidence>
<feature type="domain" description="DNA polymerase III beta sliding clamp central" evidence="11">
    <location>
        <begin position="129"/>
        <end position="244"/>
    </location>
</feature>